<accession>D6GQC4</accession>
<dbReference type="KEGG" id="faa:HMPREF0389_00899"/>
<dbReference type="Pfam" id="PF02361">
    <property type="entry name" value="CbiQ"/>
    <property type="match status" value="1"/>
</dbReference>
<evidence type="ECO:0000313" key="11">
    <source>
        <dbReference type="Proteomes" id="UP000007468"/>
    </source>
</evidence>
<comment type="subcellular location">
    <subcellularLocation>
        <location evidence="1 9">Cell membrane</location>
        <topology evidence="1 9">Multi-pass membrane protein</topology>
    </subcellularLocation>
</comment>
<evidence type="ECO:0000256" key="3">
    <source>
        <dbReference type="ARBA" id="ARBA00014042"/>
    </source>
</evidence>
<keyword evidence="4 9" id="KW-0813">Transport</keyword>
<protein>
    <recommendedName>
        <fullName evidence="3 9">Energy-coupling factor transporter transmembrane protein EcfT</fullName>
        <shortName evidence="9">ECF transporter T component EcfT</shortName>
    </recommendedName>
</protein>
<evidence type="ECO:0000256" key="1">
    <source>
        <dbReference type="ARBA" id="ARBA00004651"/>
    </source>
</evidence>
<evidence type="ECO:0000256" key="2">
    <source>
        <dbReference type="ARBA" id="ARBA00005660"/>
    </source>
</evidence>
<keyword evidence="6 9" id="KW-0812">Transmembrane</keyword>
<gene>
    <name evidence="9" type="primary">ecfT</name>
    <name evidence="10" type="ordered locus">HMPREF0389_00899</name>
</gene>
<dbReference type="eggNOG" id="COG0619">
    <property type="taxonomic scope" value="Bacteria"/>
</dbReference>
<dbReference type="InterPro" id="IPR024919">
    <property type="entry name" value="EcfT"/>
</dbReference>
<evidence type="ECO:0000256" key="4">
    <source>
        <dbReference type="ARBA" id="ARBA00022448"/>
    </source>
</evidence>
<dbReference type="OrthoDB" id="8075495at2"/>
<feature type="transmembrane region" description="Helical" evidence="9">
    <location>
        <begin position="106"/>
        <end position="129"/>
    </location>
</feature>
<dbReference type="STRING" id="546269.HMPREF0389_00899"/>
<dbReference type="HAMAP" id="MF_01461">
    <property type="entry name" value="EcfT"/>
    <property type="match status" value="1"/>
</dbReference>
<dbReference type="InterPro" id="IPR051611">
    <property type="entry name" value="ECF_transporter_component"/>
</dbReference>
<dbReference type="Proteomes" id="UP000007468">
    <property type="component" value="Chromosome"/>
</dbReference>
<dbReference type="InterPro" id="IPR003339">
    <property type="entry name" value="ABC/ECF_trnsptr_transmembrane"/>
</dbReference>
<dbReference type="PANTHER" id="PTHR34857:SF2">
    <property type="entry name" value="SLL0384 PROTEIN"/>
    <property type="match status" value="1"/>
</dbReference>
<evidence type="ECO:0000256" key="5">
    <source>
        <dbReference type="ARBA" id="ARBA00022475"/>
    </source>
</evidence>
<organism evidence="10 11">
    <name type="scientific">Filifactor alocis (strain ATCC 35896 / CCUG 47790 / D40 B5)</name>
    <name type="common">Fusobacterium alocis</name>
    <dbReference type="NCBI Taxonomy" id="546269"/>
    <lineage>
        <taxon>Bacteria</taxon>
        <taxon>Bacillati</taxon>
        <taxon>Bacillota</taxon>
        <taxon>Clostridia</taxon>
        <taxon>Peptostreptococcales</taxon>
        <taxon>Filifactoraceae</taxon>
        <taxon>Filifactor</taxon>
    </lineage>
</organism>
<keyword evidence="7 9" id="KW-1133">Transmembrane helix</keyword>
<feature type="transmembrane region" description="Helical" evidence="9">
    <location>
        <begin position="149"/>
        <end position="172"/>
    </location>
</feature>
<keyword evidence="8 9" id="KW-0472">Membrane</keyword>
<dbReference type="PANTHER" id="PTHR34857">
    <property type="entry name" value="SLL0384 PROTEIN"/>
    <property type="match status" value="1"/>
</dbReference>
<feature type="transmembrane region" description="Helical" evidence="9">
    <location>
        <begin position="20"/>
        <end position="39"/>
    </location>
</feature>
<dbReference type="GO" id="GO:0022857">
    <property type="term" value="F:transmembrane transporter activity"/>
    <property type="evidence" value="ECO:0007669"/>
    <property type="project" value="UniProtKB-UniRule"/>
</dbReference>
<dbReference type="EMBL" id="CP002390">
    <property type="protein sequence ID" value="EFE28977.1"/>
    <property type="molecule type" value="Genomic_DNA"/>
</dbReference>
<name>D6GQC4_FILAD</name>
<evidence type="ECO:0000256" key="8">
    <source>
        <dbReference type="ARBA" id="ARBA00023136"/>
    </source>
</evidence>
<evidence type="ECO:0000256" key="9">
    <source>
        <dbReference type="HAMAP-Rule" id="MF_01461"/>
    </source>
</evidence>
<comment type="function">
    <text evidence="9">Transmembrane (T) component of an energy-coupling factor (ECF) ABC-transporter complex. Unlike classic ABC transporters this ECF transporter provides the energy necessary to transport a number of different substrates.</text>
</comment>
<dbReference type="GO" id="GO:0005886">
    <property type="term" value="C:plasma membrane"/>
    <property type="evidence" value="ECO:0007669"/>
    <property type="project" value="UniProtKB-SubCell"/>
</dbReference>
<evidence type="ECO:0000313" key="10">
    <source>
        <dbReference type="EMBL" id="EFE28977.1"/>
    </source>
</evidence>
<dbReference type="CDD" id="cd16914">
    <property type="entry name" value="EcfT"/>
    <property type="match status" value="1"/>
</dbReference>
<feature type="transmembrane region" description="Helical" evidence="9">
    <location>
        <begin position="73"/>
        <end position="94"/>
    </location>
</feature>
<dbReference type="PATRIC" id="fig|546269.5.peg.1398"/>
<sequence>MLKDITLGQYYPGDSFIHRLDPRVKILLSFLFMIALFFINKFYPYLFILAFLCLIIKASNIPFSYTIKGIKPMWPLLLITFLVNALLGQGEILYRFGFLKITKEGTWLGLFMVIRLTLLVAGTSLLTLTTKPIELTDGIEKLLNPFKKIGLPAHEIAMMMTIALRFIPTLLEETDKIMKAQMARGADFESKKLMERAKSLIPLLVPLFISAFRRADELAMAMEARCYRGGEGRTRMNEIMLDHTDYVTFAGTLLFFCGVCATRYFAFGI</sequence>
<dbReference type="AlphaFoldDB" id="D6GQC4"/>
<evidence type="ECO:0000256" key="6">
    <source>
        <dbReference type="ARBA" id="ARBA00022692"/>
    </source>
</evidence>
<comment type="subunit">
    <text evidence="9">Forms a stable energy-coupling factor (ECF) transporter complex composed of 2 membrane-embedded substrate-binding proteins (S component), 2 ATP-binding proteins (A component) and 2 transmembrane proteins (T component).</text>
</comment>
<reference evidence="11" key="1">
    <citation type="submission" date="2010-12" db="EMBL/GenBank/DDBJ databases">
        <title>The genome sequence of Filifactor alocis strain ATCC 35896.</title>
        <authorList>
            <consortium name="The Broad Institute Genome Sequencing Platform"/>
            <person name="Ward D."/>
            <person name="Earl A."/>
            <person name="Feldgarden M."/>
            <person name="Young S.K."/>
            <person name="Gargeya S."/>
            <person name="Zeng Q."/>
            <person name="Alvarado L."/>
            <person name="Berlin A."/>
            <person name="Bochicchio J."/>
            <person name="Chapman S.B."/>
            <person name="Chen Z."/>
            <person name="Freedman E."/>
            <person name="Gellesch M."/>
            <person name="Goldberg J."/>
            <person name="Griggs A."/>
            <person name="Gujja S."/>
            <person name="Heilman E."/>
            <person name="Heiman D."/>
            <person name="Howarth C."/>
            <person name="Mehta T."/>
            <person name="Neiman D."/>
            <person name="Pearson M."/>
            <person name="Roberts A."/>
            <person name="Saif S."/>
            <person name="Shea T."/>
            <person name="Shenoy N."/>
            <person name="Sisk P."/>
            <person name="Stolte C."/>
            <person name="Sykes S."/>
            <person name="White J."/>
            <person name="Yandava C."/>
            <person name="Izard J."/>
            <person name="Blanton J.M."/>
            <person name="Baranova O.V."/>
            <person name="Tanner A.C."/>
            <person name="Dewhirst F.E."/>
            <person name="Haas B."/>
            <person name="Nusbaum C."/>
            <person name="Birren B."/>
        </authorList>
    </citation>
    <scope>NUCLEOTIDE SEQUENCE [LARGE SCALE GENOMIC DNA]</scope>
    <source>
        <strain evidence="11">ATCC 35896 / D40 B5</strain>
    </source>
</reference>
<comment type="similarity">
    <text evidence="2 9">Belongs to the energy-coupling factor EcfT family.</text>
</comment>
<keyword evidence="11" id="KW-1185">Reference proteome</keyword>
<evidence type="ECO:0000256" key="7">
    <source>
        <dbReference type="ARBA" id="ARBA00022989"/>
    </source>
</evidence>
<dbReference type="RefSeq" id="WP_014262892.1">
    <property type="nucleotide sequence ID" value="NC_016630.1"/>
</dbReference>
<feature type="transmembrane region" description="Helical" evidence="9">
    <location>
        <begin position="246"/>
        <end position="266"/>
    </location>
</feature>
<proteinExistence type="inferred from homology"/>
<keyword evidence="5 9" id="KW-1003">Cell membrane</keyword>